<dbReference type="SUPFAM" id="SSF52047">
    <property type="entry name" value="RNI-like"/>
    <property type="match status" value="1"/>
</dbReference>
<feature type="compositionally biased region" description="Low complexity" evidence="1">
    <location>
        <begin position="8"/>
        <end position="22"/>
    </location>
</feature>
<name>A0A6P8K3U7_DROMA</name>
<dbReference type="PANTHER" id="PTHR13318:SF247">
    <property type="entry name" value="GH16156P"/>
    <property type="match status" value="1"/>
</dbReference>
<accession>A0A6P8K3U7</accession>
<dbReference type="RefSeq" id="XP_033163545.1">
    <property type="nucleotide sequence ID" value="XM_033307654.1"/>
</dbReference>
<reference evidence="3" key="1">
    <citation type="submission" date="2025-08" db="UniProtKB">
        <authorList>
            <consortium name="RefSeq"/>
        </authorList>
    </citation>
    <scope>IDENTIFICATION</scope>
    <source>
        <strain evidence="3">Mau12</strain>
        <tissue evidence="3">Whole Body</tissue>
    </source>
</reference>
<dbReference type="AlphaFoldDB" id="A0A6P8K3U7"/>
<dbReference type="PANTHER" id="PTHR13318">
    <property type="entry name" value="PARTNER OF PAIRED, ISOFORM B-RELATED"/>
    <property type="match status" value="1"/>
</dbReference>
<dbReference type="GO" id="GO:0019005">
    <property type="term" value="C:SCF ubiquitin ligase complex"/>
    <property type="evidence" value="ECO:0007669"/>
    <property type="project" value="TreeGrafter"/>
</dbReference>
<evidence type="ECO:0000256" key="1">
    <source>
        <dbReference type="SAM" id="MobiDB-lite"/>
    </source>
</evidence>
<dbReference type="InterPro" id="IPR032675">
    <property type="entry name" value="LRR_dom_sf"/>
</dbReference>
<evidence type="ECO:0000313" key="3">
    <source>
        <dbReference type="RefSeq" id="XP_033163545.1"/>
    </source>
</evidence>
<dbReference type="GeneID" id="117143151"/>
<feature type="region of interest" description="Disordered" evidence="1">
    <location>
        <begin position="1"/>
        <end position="38"/>
    </location>
</feature>
<dbReference type="GO" id="GO:0031146">
    <property type="term" value="P:SCF-dependent proteasomal ubiquitin-dependent protein catabolic process"/>
    <property type="evidence" value="ECO:0007669"/>
    <property type="project" value="TreeGrafter"/>
</dbReference>
<protein>
    <submittedName>
        <fullName evidence="3">Uncharacterized protein LOC117143151</fullName>
    </submittedName>
</protein>
<organism evidence="2 3">
    <name type="scientific">Drosophila mauritiana</name>
    <name type="common">Fruit fly</name>
    <dbReference type="NCBI Taxonomy" id="7226"/>
    <lineage>
        <taxon>Eukaryota</taxon>
        <taxon>Metazoa</taxon>
        <taxon>Ecdysozoa</taxon>
        <taxon>Arthropoda</taxon>
        <taxon>Hexapoda</taxon>
        <taxon>Insecta</taxon>
        <taxon>Pterygota</taxon>
        <taxon>Neoptera</taxon>
        <taxon>Endopterygota</taxon>
        <taxon>Diptera</taxon>
        <taxon>Brachycera</taxon>
        <taxon>Muscomorpha</taxon>
        <taxon>Ephydroidea</taxon>
        <taxon>Drosophilidae</taxon>
        <taxon>Drosophila</taxon>
        <taxon>Sophophora</taxon>
    </lineage>
</organism>
<dbReference type="Gene3D" id="3.80.10.10">
    <property type="entry name" value="Ribonuclease Inhibitor"/>
    <property type="match status" value="2"/>
</dbReference>
<gene>
    <name evidence="3" type="primary">LOC117143151</name>
</gene>
<dbReference type="Proteomes" id="UP000515162">
    <property type="component" value="Chromosome 2L"/>
</dbReference>
<sequence>MPKVKTQSRSVKSPSPVRSNRPGGVQKSEPSPSPSPSCKTSLLDLPEDIIRLVLEFLPKITDKALLACVAPKFREAFEGWARVQRNALDIVSLETVPLPQLIRFFKVAGPFIRVLQVDCASYQKESLLVEFVKEYCPNLEEISYSNATDEFHYRSIMSKMTHLKRVTIECLDAEDVLNFDLQPNQELEFFELVNGCYTGQNLCGFPNLKTLVLRDCLLWNSMEFGIPLKSLHTLDLDDCCFEVMNVSLYQKIAESCTNLVELIFSGCDTNFEVIANLPNLERCTLKTWMTSNELNIGFLTVLAEKRGNKLTHLHLSGQFHITNEHARCLGQLSSLRDLRFSNNDILDDDHFKFFNDLSQLELFGLTACGRVMDVGMMRMVRKCPQLKVVDLTDCEQITEEFVIQAIGFCLKGSGRDVVLNVKGTNIRRPILTHPDYVDSLNRLRVNFI</sequence>
<keyword evidence="2" id="KW-1185">Reference proteome</keyword>
<proteinExistence type="predicted"/>
<evidence type="ECO:0000313" key="2">
    <source>
        <dbReference type="Proteomes" id="UP000515162"/>
    </source>
</evidence>